<gene>
    <name evidence="2" type="ORF">GRAN_1522</name>
</gene>
<organism evidence="2 3">
    <name type="scientific">Granulicella sibirica</name>
    <dbReference type="NCBI Taxonomy" id="2479048"/>
    <lineage>
        <taxon>Bacteria</taxon>
        <taxon>Pseudomonadati</taxon>
        <taxon>Acidobacteriota</taxon>
        <taxon>Terriglobia</taxon>
        <taxon>Terriglobales</taxon>
        <taxon>Acidobacteriaceae</taxon>
        <taxon>Granulicella</taxon>
    </lineage>
</organism>
<sequence length="39" mass="4530">MVIGAQLLPFQSHAWVEIDGRVINDKPYITEIFQVLERC</sequence>
<evidence type="ECO:0000313" key="2">
    <source>
        <dbReference type="EMBL" id="RXH58212.1"/>
    </source>
</evidence>
<dbReference type="AlphaFoldDB" id="A0A4Q0T5J2"/>
<name>A0A4Q0T5J2_9BACT</name>
<proteinExistence type="predicted"/>
<reference evidence="2 3" key="1">
    <citation type="submission" date="2018-11" db="EMBL/GenBank/DDBJ databases">
        <authorList>
            <person name="Mardanov A.V."/>
            <person name="Ravin N.V."/>
            <person name="Dedysh S.N."/>
        </authorList>
    </citation>
    <scope>NUCLEOTIDE SEQUENCE [LARGE SCALE GENOMIC DNA]</scope>
    <source>
        <strain evidence="2 3">AF10</strain>
    </source>
</reference>
<accession>A0A4Q0T5J2</accession>
<protein>
    <recommendedName>
        <fullName evidence="1">Microcin J25-processing protein McjB C-terminal domain-containing protein</fullName>
    </recommendedName>
</protein>
<feature type="domain" description="Microcin J25-processing protein McjB C-terminal" evidence="1">
    <location>
        <begin position="1"/>
        <end position="37"/>
    </location>
</feature>
<dbReference type="Proteomes" id="UP000289437">
    <property type="component" value="Unassembled WGS sequence"/>
</dbReference>
<dbReference type="Pfam" id="PF13471">
    <property type="entry name" value="Transglut_core3"/>
    <property type="match status" value="1"/>
</dbReference>
<dbReference type="EMBL" id="RDSM01000001">
    <property type="protein sequence ID" value="RXH58212.1"/>
    <property type="molecule type" value="Genomic_DNA"/>
</dbReference>
<comment type="caution">
    <text evidence="2">The sequence shown here is derived from an EMBL/GenBank/DDBJ whole genome shotgun (WGS) entry which is preliminary data.</text>
</comment>
<dbReference type="InterPro" id="IPR032708">
    <property type="entry name" value="McjB_C"/>
</dbReference>
<evidence type="ECO:0000313" key="3">
    <source>
        <dbReference type="Proteomes" id="UP000289437"/>
    </source>
</evidence>
<evidence type="ECO:0000259" key="1">
    <source>
        <dbReference type="Pfam" id="PF13471"/>
    </source>
</evidence>
<reference evidence="3" key="2">
    <citation type="submission" date="2019-02" db="EMBL/GenBank/DDBJ databases">
        <title>Granulicella sibirica sp. nov., a psychrotolerant acidobacterium isolated from an organic soil layer in forested tundra, West Siberia.</title>
        <authorList>
            <person name="Oshkin I.Y."/>
            <person name="Kulichevskaya I.S."/>
            <person name="Rijpstra W.I.C."/>
            <person name="Sinninghe Damste J.S."/>
            <person name="Rakitin A.L."/>
            <person name="Ravin N.V."/>
            <person name="Dedysh S.N."/>
        </authorList>
    </citation>
    <scope>NUCLEOTIDE SEQUENCE [LARGE SCALE GENOMIC DNA]</scope>
    <source>
        <strain evidence="3">AF10</strain>
    </source>
</reference>
<keyword evidence="3" id="KW-1185">Reference proteome</keyword>